<evidence type="ECO:0000313" key="1">
    <source>
        <dbReference type="EMBL" id="MBD8105463.1"/>
    </source>
</evidence>
<dbReference type="Pfam" id="PF04199">
    <property type="entry name" value="Cyclase"/>
    <property type="match status" value="1"/>
</dbReference>
<evidence type="ECO:0000313" key="4">
    <source>
        <dbReference type="Proteomes" id="UP000661012"/>
    </source>
</evidence>
<name>A0A4U3FM30_9GAMM</name>
<protein>
    <submittedName>
        <fullName evidence="1 2">Cyclase</fullName>
    </submittedName>
</protein>
<dbReference type="PANTHER" id="PTHR43564">
    <property type="entry name" value="KYNURENINE FORMAMIDASE-LIKE PROTEIN"/>
    <property type="match status" value="1"/>
</dbReference>
<dbReference type="OrthoDB" id="7067800at2"/>
<dbReference type="PANTHER" id="PTHR43564:SF2">
    <property type="entry name" value="BLR6059 PROTEIN"/>
    <property type="match status" value="1"/>
</dbReference>
<dbReference type="Gene3D" id="3.50.30.50">
    <property type="entry name" value="Putative cyclase"/>
    <property type="match status" value="1"/>
</dbReference>
<dbReference type="EMBL" id="JACYNN010000001">
    <property type="protein sequence ID" value="MBD8105463.1"/>
    <property type="molecule type" value="Genomic_DNA"/>
</dbReference>
<reference evidence="2 3" key="1">
    <citation type="journal article" date="2019" name="Sci. Rep.">
        <title>Differences in resource use lead to coexistence of seed-transmitted microbial populations.</title>
        <authorList>
            <person name="Torres-Cortes G."/>
            <person name="Garcia B.J."/>
            <person name="Compant S."/>
            <person name="Rezki S."/>
            <person name="Jones P."/>
            <person name="Preveaux A."/>
            <person name="Briand M."/>
            <person name="Roulet A."/>
            <person name="Bouchez O."/>
            <person name="Jacobson D."/>
            <person name="Barret M."/>
        </authorList>
    </citation>
    <scope>NUCLEOTIDE SEQUENCE [LARGE SCALE GENOMIC DNA]</scope>
    <source>
        <strain evidence="2 3">CFBP13511</strain>
    </source>
</reference>
<sequence>MIDLSVPLMSGIHSDPPMFLPEIDYVDHKAGAVQLAASFTGVQPGDLPQHEGWAVEFVRMSTHAGTHMDAPYHYHSHMEDGTASKTIDEIPLEWCIGPGVKLDFRHFPDGYVVTAQDIRAELNRIGHVLAAGDIVLVNTAAGGRYGQPDFLSSGCGMGREATLFLTGCGVHVVGTDAWSWDAPFCHTAETVRQTRDVSLIWEGHFAGSVRPYCQIEKLANLDRLPARGFTVISLPVKVYKASAGWTRTIAII</sequence>
<dbReference type="SUPFAM" id="SSF102198">
    <property type="entry name" value="Putative cyclase"/>
    <property type="match status" value="1"/>
</dbReference>
<proteinExistence type="predicted"/>
<dbReference type="Proteomes" id="UP000306393">
    <property type="component" value="Unassembled WGS sequence"/>
</dbReference>
<organism evidence="2 3">
    <name type="scientific">Erwinia persicina</name>
    <dbReference type="NCBI Taxonomy" id="55211"/>
    <lineage>
        <taxon>Bacteria</taxon>
        <taxon>Pseudomonadati</taxon>
        <taxon>Pseudomonadota</taxon>
        <taxon>Gammaproteobacteria</taxon>
        <taxon>Enterobacterales</taxon>
        <taxon>Erwiniaceae</taxon>
        <taxon>Erwinia</taxon>
    </lineage>
</organism>
<comment type="caution">
    <text evidence="2">The sequence shown here is derived from an EMBL/GenBank/DDBJ whole genome shotgun (WGS) entry which is preliminary data.</text>
</comment>
<gene>
    <name evidence="2" type="ORF">EpCFBP13511_00365</name>
    <name evidence="1" type="ORF">IFT93_03380</name>
</gene>
<dbReference type="GO" id="GO:0019441">
    <property type="term" value="P:L-tryptophan catabolic process to kynurenine"/>
    <property type="evidence" value="ECO:0007669"/>
    <property type="project" value="InterPro"/>
</dbReference>
<dbReference type="InterPro" id="IPR037175">
    <property type="entry name" value="KFase_sf"/>
</dbReference>
<dbReference type="EMBL" id="QGAC01000001">
    <property type="protein sequence ID" value="TKJ95218.1"/>
    <property type="molecule type" value="Genomic_DNA"/>
</dbReference>
<dbReference type="GO" id="GO:0004061">
    <property type="term" value="F:arylformamidase activity"/>
    <property type="evidence" value="ECO:0007669"/>
    <property type="project" value="InterPro"/>
</dbReference>
<evidence type="ECO:0000313" key="2">
    <source>
        <dbReference type="EMBL" id="TKJ95218.1"/>
    </source>
</evidence>
<keyword evidence="4" id="KW-1185">Reference proteome</keyword>
<reference evidence="1 4" key="2">
    <citation type="journal article" date="2020" name="FEMS Microbiol. Ecol.">
        <title>Temporal dynamics of bacterial communities during seed development and maturation.</title>
        <authorList>
            <person name="Chesneau G."/>
            <person name="Torres-Cortes G."/>
            <person name="Briand M."/>
            <person name="Darrasse A."/>
            <person name="Preveaux A."/>
            <person name="Marais C."/>
            <person name="Jacques M.A."/>
            <person name="Shade A."/>
            <person name="Barret M."/>
        </authorList>
    </citation>
    <scope>NUCLEOTIDE SEQUENCE [LARGE SCALE GENOMIC DNA]</scope>
    <source>
        <strain evidence="1 4">CFBP13732</strain>
    </source>
</reference>
<accession>A0A4U3FM30</accession>
<dbReference type="STRING" id="1219360.GCA_001571305_01182"/>
<dbReference type="Proteomes" id="UP000661012">
    <property type="component" value="Unassembled WGS sequence"/>
</dbReference>
<evidence type="ECO:0000313" key="3">
    <source>
        <dbReference type="Proteomes" id="UP000306393"/>
    </source>
</evidence>
<dbReference type="InterPro" id="IPR007325">
    <property type="entry name" value="KFase/CYL"/>
</dbReference>
<dbReference type="AlphaFoldDB" id="A0A4U3FM30"/>